<proteinExistence type="predicted"/>
<keyword evidence="2" id="KW-1185">Reference proteome</keyword>
<organism evidence="1 2">
    <name type="scientific">Scleroderma citrinum Foug A</name>
    <dbReference type="NCBI Taxonomy" id="1036808"/>
    <lineage>
        <taxon>Eukaryota</taxon>
        <taxon>Fungi</taxon>
        <taxon>Dikarya</taxon>
        <taxon>Basidiomycota</taxon>
        <taxon>Agaricomycotina</taxon>
        <taxon>Agaricomycetes</taxon>
        <taxon>Agaricomycetidae</taxon>
        <taxon>Boletales</taxon>
        <taxon>Sclerodermatineae</taxon>
        <taxon>Sclerodermataceae</taxon>
        <taxon>Scleroderma</taxon>
    </lineage>
</organism>
<reference evidence="1 2" key="1">
    <citation type="submission" date="2014-04" db="EMBL/GenBank/DDBJ databases">
        <authorList>
            <consortium name="DOE Joint Genome Institute"/>
            <person name="Kuo A."/>
            <person name="Kohler A."/>
            <person name="Nagy L.G."/>
            <person name="Floudas D."/>
            <person name="Copeland A."/>
            <person name="Barry K.W."/>
            <person name="Cichocki N."/>
            <person name="Veneault-Fourrey C."/>
            <person name="LaButti K."/>
            <person name="Lindquist E.A."/>
            <person name="Lipzen A."/>
            <person name="Lundell T."/>
            <person name="Morin E."/>
            <person name="Murat C."/>
            <person name="Sun H."/>
            <person name="Tunlid A."/>
            <person name="Henrissat B."/>
            <person name="Grigoriev I.V."/>
            <person name="Hibbett D.S."/>
            <person name="Martin F."/>
            <person name="Nordberg H.P."/>
            <person name="Cantor M.N."/>
            <person name="Hua S.X."/>
        </authorList>
    </citation>
    <scope>NUCLEOTIDE SEQUENCE [LARGE SCALE GENOMIC DNA]</scope>
    <source>
        <strain evidence="1 2">Foug A</strain>
    </source>
</reference>
<evidence type="ECO:0000313" key="1">
    <source>
        <dbReference type="EMBL" id="KIM53659.1"/>
    </source>
</evidence>
<evidence type="ECO:0000313" key="2">
    <source>
        <dbReference type="Proteomes" id="UP000053989"/>
    </source>
</evidence>
<sequence>MHPSFLLPSFIHLHGVRVQFYRHLGSRDDGIQFMPTDRKHGCLFYGGPESTAVDKGI</sequence>
<dbReference type="EMBL" id="KN822174">
    <property type="protein sequence ID" value="KIM53659.1"/>
    <property type="molecule type" value="Genomic_DNA"/>
</dbReference>
<name>A0A0C3DB93_9AGAM</name>
<protein>
    <submittedName>
        <fullName evidence="1">Uncharacterized protein</fullName>
    </submittedName>
</protein>
<dbReference type="AlphaFoldDB" id="A0A0C3DB93"/>
<dbReference type="InParanoid" id="A0A0C3DB93"/>
<accession>A0A0C3DB93</accession>
<dbReference type="HOGENOM" id="CLU_2997768_0_0_1"/>
<dbReference type="Proteomes" id="UP000053989">
    <property type="component" value="Unassembled WGS sequence"/>
</dbReference>
<gene>
    <name evidence="1" type="ORF">SCLCIDRAFT_1222632</name>
</gene>
<reference evidence="2" key="2">
    <citation type="submission" date="2015-01" db="EMBL/GenBank/DDBJ databases">
        <title>Evolutionary Origins and Diversification of the Mycorrhizal Mutualists.</title>
        <authorList>
            <consortium name="DOE Joint Genome Institute"/>
            <consortium name="Mycorrhizal Genomics Consortium"/>
            <person name="Kohler A."/>
            <person name="Kuo A."/>
            <person name="Nagy L.G."/>
            <person name="Floudas D."/>
            <person name="Copeland A."/>
            <person name="Barry K.W."/>
            <person name="Cichocki N."/>
            <person name="Veneault-Fourrey C."/>
            <person name="LaButti K."/>
            <person name="Lindquist E.A."/>
            <person name="Lipzen A."/>
            <person name="Lundell T."/>
            <person name="Morin E."/>
            <person name="Murat C."/>
            <person name="Riley R."/>
            <person name="Ohm R."/>
            <person name="Sun H."/>
            <person name="Tunlid A."/>
            <person name="Henrissat B."/>
            <person name="Grigoriev I.V."/>
            <person name="Hibbett D.S."/>
            <person name="Martin F."/>
        </authorList>
    </citation>
    <scope>NUCLEOTIDE SEQUENCE [LARGE SCALE GENOMIC DNA]</scope>
    <source>
        <strain evidence="2">Foug A</strain>
    </source>
</reference>